<proteinExistence type="predicted"/>
<reference evidence="1 2" key="1">
    <citation type="submission" date="2017-12" db="EMBL/GenBank/DDBJ databases">
        <title>Comparative genomics of Botrytis spp.</title>
        <authorList>
            <person name="Valero-Jimenez C.A."/>
            <person name="Tapia P."/>
            <person name="Veloso J."/>
            <person name="Silva-Moreno E."/>
            <person name="Staats M."/>
            <person name="Valdes J.H."/>
            <person name="Van Kan J.A.L."/>
        </authorList>
    </citation>
    <scope>NUCLEOTIDE SEQUENCE [LARGE SCALE GENOMIC DNA]</scope>
    <source>
        <strain evidence="1 2">Bt9001</strain>
    </source>
</reference>
<comment type="caution">
    <text evidence="1">The sequence shown here is derived from an EMBL/GenBank/DDBJ whole genome shotgun (WGS) entry which is preliminary data.</text>
</comment>
<keyword evidence="2" id="KW-1185">Reference proteome</keyword>
<protein>
    <submittedName>
        <fullName evidence="1">Uncharacterized protein</fullName>
    </submittedName>
</protein>
<organism evidence="1 2">
    <name type="scientific">Botrytis tulipae</name>
    <dbReference type="NCBI Taxonomy" id="87230"/>
    <lineage>
        <taxon>Eukaryota</taxon>
        <taxon>Fungi</taxon>
        <taxon>Dikarya</taxon>
        <taxon>Ascomycota</taxon>
        <taxon>Pezizomycotina</taxon>
        <taxon>Leotiomycetes</taxon>
        <taxon>Helotiales</taxon>
        <taxon>Sclerotiniaceae</taxon>
        <taxon>Botrytis</taxon>
    </lineage>
</organism>
<accession>A0A4Z1ENZ0</accession>
<evidence type="ECO:0000313" key="1">
    <source>
        <dbReference type="EMBL" id="TGO12558.1"/>
    </source>
</evidence>
<dbReference type="AlphaFoldDB" id="A0A4Z1ENZ0"/>
<gene>
    <name evidence="1" type="ORF">BTUL_0086g00330</name>
</gene>
<evidence type="ECO:0000313" key="2">
    <source>
        <dbReference type="Proteomes" id="UP000297777"/>
    </source>
</evidence>
<dbReference type="EMBL" id="PQXH01000086">
    <property type="protein sequence ID" value="TGO12558.1"/>
    <property type="molecule type" value="Genomic_DNA"/>
</dbReference>
<name>A0A4Z1ENZ0_9HELO</name>
<sequence>MTNGDEEELLLAFKFRVAERIGGIAVSIWIDLTPFFKEESAGQMFRDAVDFAISFDSVERSLVATLLKLEFIEQ</sequence>
<dbReference type="OrthoDB" id="10329720at2759"/>
<dbReference type="Proteomes" id="UP000297777">
    <property type="component" value="Unassembled WGS sequence"/>
</dbReference>